<dbReference type="SUPFAM" id="SSF50156">
    <property type="entry name" value="PDZ domain-like"/>
    <property type="match status" value="1"/>
</dbReference>
<name>A0A3P6T557_LITSI</name>
<feature type="region of interest" description="Disordered" evidence="3">
    <location>
        <begin position="276"/>
        <end position="311"/>
    </location>
</feature>
<evidence type="ECO:0000313" key="7">
    <source>
        <dbReference type="Proteomes" id="UP000277928"/>
    </source>
</evidence>
<dbReference type="GO" id="GO:0030054">
    <property type="term" value="C:cell junction"/>
    <property type="evidence" value="ECO:0007669"/>
    <property type="project" value="TreeGrafter"/>
</dbReference>
<dbReference type="GO" id="GO:0098609">
    <property type="term" value="P:cell-cell adhesion"/>
    <property type="evidence" value="ECO:0007669"/>
    <property type="project" value="TreeGrafter"/>
</dbReference>
<dbReference type="PANTHER" id="PTHR23119">
    <property type="entry name" value="DISCS LARGE"/>
    <property type="match status" value="1"/>
</dbReference>
<evidence type="ECO:0000256" key="4">
    <source>
        <dbReference type="SAM" id="Phobius"/>
    </source>
</evidence>
<feature type="compositionally biased region" description="Basic and acidic residues" evidence="3">
    <location>
        <begin position="293"/>
        <end position="303"/>
    </location>
</feature>
<dbReference type="STRING" id="42156.A0A3P6T557"/>
<feature type="domain" description="PDZ" evidence="5">
    <location>
        <begin position="133"/>
        <end position="220"/>
    </location>
</feature>
<protein>
    <recommendedName>
        <fullName evidence="5">PDZ domain-containing protein</fullName>
    </recommendedName>
</protein>
<keyword evidence="2 4" id="KW-0472">Membrane</keyword>
<comment type="subcellular location">
    <subcellularLocation>
        <location evidence="1">Membrane</location>
    </subcellularLocation>
</comment>
<dbReference type="PROSITE" id="PS50106">
    <property type="entry name" value="PDZ"/>
    <property type="match status" value="1"/>
</dbReference>
<dbReference type="CDD" id="cd00136">
    <property type="entry name" value="PDZ_canonical"/>
    <property type="match status" value="1"/>
</dbReference>
<evidence type="ECO:0000256" key="2">
    <source>
        <dbReference type="ARBA" id="ARBA00023136"/>
    </source>
</evidence>
<proteinExistence type="predicted"/>
<dbReference type="SMART" id="SM00228">
    <property type="entry name" value="PDZ"/>
    <property type="match status" value="1"/>
</dbReference>
<dbReference type="PANTHER" id="PTHR23119:SF51">
    <property type="entry name" value="DISKS LARGE 1 TUMOR SUPPRESSOR PROTEIN"/>
    <property type="match status" value="1"/>
</dbReference>
<keyword evidence="7" id="KW-1185">Reference proteome</keyword>
<dbReference type="OMA" id="NEANNDY"/>
<dbReference type="InterPro" id="IPR036034">
    <property type="entry name" value="PDZ_sf"/>
</dbReference>
<accession>A0A3P6T557</accession>
<sequence>MQRRNSASEAEERRQRTRIGSTLPEEFYDYLDQRVSKNGRLVAKFSWCIRQPLLRRSRSNLTLLDSKIESNFSPAVTPKRALSLLSQRILQSRKNSLNREISYMEDSKLSNGILLEERVANGDGILHGEGTMTIKLKKENGEFGFNIVGGIDQEHIPGDPGIFISMIRNGGSASRDGRLMVGDRIIAVNGILLAGKTRDDALQIFHNTEGSAVFIIEQDAESRVLNKPTELSGIVSSEESTSLSKSGRRSLSPSQFANILSKSTNTCISQILPQSTEAENTSFATNEANDNDPESRHMKEKKAGSRNVVNSMEHEQMLEISVKTASPLTPLKDETARSFNESSVGPISLTDDDNHINDGYDYEDENAVTACNHLSSVIDDIPVTPKKPYRLLDPSNSSVFNEVLAVSVGIAALGVGIYAAYYFVKHRSAR</sequence>
<gene>
    <name evidence="6" type="ORF">NLS_LOCUS6047</name>
</gene>
<evidence type="ECO:0000256" key="3">
    <source>
        <dbReference type="SAM" id="MobiDB-lite"/>
    </source>
</evidence>
<dbReference type="GO" id="GO:0016323">
    <property type="term" value="C:basolateral plasma membrane"/>
    <property type="evidence" value="ECO:0007669"/>
    <property type="project" value="TreeGrafter"/>
</dbReference>
<organism evidence="6 7">
    <name type="scientific">Litomosoides sigmodontis</name>
    <name type="common">Filarial nematode worm</name>
    <dbReference type="NCBI Taxonomy" id="42156"/>
    <lineage>
        <taxon>Eukaryota</taxon>
        <taxon>Metazoa</taxon>
        <taxon>Ecdysozoa</taxon>
        <taxon>Nematoda</taxon>
        <taxon>Chromadorea</taxon>
        <taxon>Rhabditida</taxon>
        <taxon>Spirurina</taxon>
        <taxon>Spiruromorpha</taxon>
        <taxon>Filarioidea</taxon>
        <taxon>Onchocercidae</taxon>
        <taxon>Litomosoides</taxon>
    </lineage>
</organism>
<feature type="region of interest" description="Disordered" evidence="3">
    <location>
        <begin position="337"/>
        <end position="356"/>
    </location>
</feature>
<feature type="compositionally biased region" description="Polar residues" evidence="3">
    <location>
        <begin position="276"/>
        <end position="288"/>
    </location>
</feature>
<feature type="transmembrane region" description="Helical" evidence="4">
    <location>
        <begin position="403"/>
        <end position="424"/>
    </location>
</feature>
<dbReference type="GO" id="GO:0045197">
    <property type="term" value="P:establishment or maintenance of epithelial cell apical/basal polarity"/>
    <property type="evidence" value="ECO:0007669"/>
    <property type="project" value="TreeGrafter"/>
</dbReference>
<dbReference type="Proteomes" id="UP000277928">
    <property type="component" value="Unassembled WGS sequence"/>
</dbReference>
<dbReference type="GO" id="GO:0097120">
    <property type="term" value="P:receptor localization to synapse"/>
    <property type="evidence" value="ECO:0007669"/>
    <property type="project" value="TreeGrafter"/>
</dbReference>
<dbReference type="Pfam" id="PF00595">
    <property type="entry name" value="PDZ"/>
    <property type="match status" value="1"/>
</dbReference>
<evidence type="ECO:0000313" key="6">
    <source>
        <dbReference type="EMBL" id="VDK83076.1"/>
    </source>
</evidence>
<dbReference type="InterPro" id="IPR050614">
    <property type="entry name" value="Synaptic_Scaffolding_LAP-MAGUK"/>
</dbReference>
<dbReference type="Gene3D" id="2.30.42.10">
    <property type="match status" value="1"/>
</dbReference>
<keyword evidence="4" id="KW-0812">Transmembrane</keyword>
<dbReference type="AlphaFoldDB" id="A0A3P6T557"/>
<reference evidence="6 7" key="1">
    <citation type="submission" date="2018-08" db="EMBL/GenBank/DDBJ databases">
        <authorList>
            <person name="Laetsch R D."/>
            <person name="Stevens L."/>
            <person name="Kumar S."/>
            <person name="Blaxter L. M."/>
        </authorList>
    </citation>
    <scope>NUCLEOTIDE SEQUENCE [LARGE SCALE GENOMIC DNA]</scope>
</reference>
<dbReference type="GO" id="GO:0019901">
    <property type="term" value="F:protein kinase binding"/>
    <property type="evidence" value="ECO:0007669"/>
    <property type="project" value="TreeGrafter"/>
</dbReference>
<dbReference type="InterPro" id="IPR001478">
    <property type="entry name" value="PDZ"/>
</dbReference>
<dbReference type="GO" id="GO:0043113">
    <property type="term" value="P:receptor clustering"/>
    <property type="evidence" value="ECO:0007669"/>
    <property type="project" value="TreeGrafter"/>
</dbReference>
<keyword evidence="4" id="KW-1133">Transmembrane helix</keyword>
<evidence type="ECO:0000256" key="1">
    <source>
        <dbReference type="ARBA" id="ARBA00004370"/>
    </source>
</evidence>
<evidence type="ECO:0000259" key="5">
    <source>
        <dbReference type="PROSITE" id="PS50106"/>
    </source>
</evidence>
<dbReference type="EMBL" id="UYRX01000502">
    <property type="protein sequence ID" value="VDK83076.1"/>
    <property type="molecule type" value="Genomic_DNA"/>
</dbReference>
<dbReference type="OrthoDB" id="123971at2759"/>